<evidence type="ECO:0000259" key="10">
    <source>
        <dbReference type="PROSITE" id="PS51192"/>
    </source>
</evidence>
<dbReference type="PROSITE" id="PS51192">
    <property type="entry name" value="HELICASE_ATP_BIND_1"/>
    <property type="match status" value="1"/>
</dbReference>
<evidence type="ECO:0000256" key="7">
    <source>
        <dbReference type="ARBA" id="ARBA00047984"/>
    </source>
</evidence>
<dbReference type="Gene3D" id="1.20.120.1080">
    <property type="match status" value="1"/>
</dbReference>
<feature type="region of interest" description="Disordered" evidence="9">
    <location>
        <begin position="511"/>
        <end position="612"/>
    </location>
</feature>
<evidence type="ECO:0000256" key="6">
    <source>
        <dbReference type="ARBA" id="ARBA00022884"/>
    </source>
</evidence>
<dbReference type="FunFam" id="1.20.120.1080:FF:000002">
    <property type="entry name" value="Putative ATP-dependent RNA helicase DHX36"/>
    <property type="match status" value="1"/>
</dbReference>
<dbReference type="SMART" id="SM00490">
    <property type="entry name" value="HELICc"/>
    <property type="match status" value="1"/>
</dbReference>
<dbReference type="Pfam" id="PF07717">
    <property type="entry name" value="OB_NTP_bind"/>
    <property type="match status" value="1"/>
</dbReference>
<keyword evidence="6" id="KW-0694">RNA-binding</keyword>
<feature type="compositionally biased region" description="Polar residues" evidence="9">
    <location>
        <begin position="554"/>
        <end position="565"/>
    </location>
</feature>
<dbReference type="CDD" id="cd17917">
    <property type="entry name" value="DEXHc_RHA-like"/>
    <property type="match status" value="1"/>
</dbReference>
<dbReference type="Pfam" id="PF00271">
    <property type="entry name" value="Helicase_C"/>
    <property type="match status" value="1"/>
</dbReference>
<dbReference type="InterPro" id="IPR014001">
    <property type="entry name" value="Helicase_ATP-bd"/>
</dbReference>
<keyword evidence="4 12" id="KW-0347">Helicase</keyword>
<feature type="compositionally biased region" description="Basic and acidic residues" evidence="9">
    <location>
        <begin position="412"/>
        <end position="428"/>
    </location>
</feature>
<feature type="domain" description="Helicase C-terminal" evidence="11">
    <location>
        <begin position="961"/>
        <end position="1135"/>
    </location>
</feature>
<feature type="compositionally biased region" description="Low complexity" evidence="9">
    <location>
        <begin position="518"/>
        <end position="530"/>
    </location>
</feature>
<dbReference type="InterPro" id="IPR011709">
    <property type="entry name" value="DEAD-box_helicase_OB_fold"/>
</dbReference>
<reference evidence="12 13" key="1">
    <citation type="journal article" date="2014" name="Nat. Commun.">
        <title>Klebsormidium flaccidum genome reveals primary factors for plant terrestrial adaptation.</title>
        <authorList>
            <person name="Hori K."/>
            <person name="Maruyama F."/>
            <person name="Fujisawa T."/>
            <person name="Togashi T."/>
            <person name="Yamamoto N."/>
            <person name="Seo M."/>
            <person name="Sato S."/>
            <person name="Yamada T."/>
            <person name="Mori H."/>
            <person name="Tajima N."/>
            <person name="Moriyama T."/>
            <person name="Ikeuchi M."/>
            <person name="Watanabe M."/>
            <person name="Wada H."/>
            <person name="Kobayashi K."/>
            <person name="Saito M."/>
            <person name="Masuda T."/>
            <person name="Sasaki-Sekimoto Y."/>
            <person name="Mashiguchi K."/>
            <person name="Awai K."/>
            <person name="Shimojima M."/>
            <person name="Masuda S."/>
            <person name="Iwai M."/>
            <person name="Nobusawa T."/>
            <person name="Narise T."/>
            <person name="Kondo S."/>
            <person name="Saito H."/>
            <person name="Sato R."/>
            <person name="Murakawa M."/>
            <person name="Ihara Y."/>
            <person name="Oshima-Yamada Y."/>
            <person name="Ohtaka K."/>
            <person name="Satoh M."/>
            <person name="Sonobe K."/>
            <person name="Ishii M."/>
            <person name="Ohtani R."/>
            <person name="Kanamori-Sato M."/>
            <person name="Honoki R."/>
            <person name="Miyazaki D."/>
            <person name="Mochizuki H."/>
            <person name="Umetsu J."/>
            <person name="Higashi K."/>
            <person name="Shibata D."/>
            <person name="Kamiya Y."/>
            <person name="Sato N."/>
            <person name="Nakamura Y."/>
            <person name="Tabata S."/>
            <person name="Ida S."/>
            <person name="Kurokawa K."/>
            <person name="Ohta H."/>
        </authorList>
    </citation>
    <scope>NUCLEOTIDE SEQUENCE [LARGE SCALE GENOMIC DNA]</scope>
    <source>
        <strain evidence="12 13">NIES-2285</strain>
    </source>
</reference>
<dbReference type="InterPro" id="IPR007502">
    <property type="entry name" value="Helicase-assoc_dom"/>
</dbReference>
<name>A0A1Y1HQ68_KLENI</name>
<feature type="region of interest" description="Disordered" evidence="9">
    <location>
        <begin position="1"/>
        <end position="31"/>
    </location>
</feature>
<feature type="compositionally biased region" description="Polar residues" evidence="9">
    <location>
        <begin position="157"/>
        <end position="170"/>
    </location>
</feature>
<sequence length="1485" mass="163635">MPPTLGPQSARQKQCVRTYAGQKKAPSPIKETRWKRRLQEFKENPHEVRIVLNDEKYIKEDDAIAAMAKMVQAHGLYCQAYAKGMVIMKEPMPNFSTVFDRKPKQRKVGMSIHTAKHIHDIVSKAQDKRKERLATLVGSSHREGSRGTLQGGDVAENVNNRKGTETSNFGNGKFGMVTGEEASENGSRGAVEGESELQNGGGRSEADLSSQSRAEQTGAGAEVNAVLNSSMSVSNGARPIAEHPPTEPLADSMPGSGLVSESSLDLSEKLRRLAAPDNEPGAGSARSTMEEFASTYSGERAETISGEGFDGEWRKDWERLLEGEGSEGEESEGEGSEEAFTAEDKSDLELLDVLTANRRMKVNARVEGVSPGEALDGRSRRVRRNAALQELAKSVERKGAFSDGENSDDDFVDKSRWKKVEGGPHDGVKNAARKSVRRALREAERNVGGGSSVSGTPEREASSSTGLGSLGSATVSSGTNYGSPPVTAGQEPLVEGSMNYIGRDLSRSGGSTANGLVASNSNTGASSAGHSDTDLPFASEQRSALFSGHERAASGNSAGPSSRYGTTKEHLDASSRSGARESMGVDSVEDWKQRDVNGWSKESHPVNENGRGTAELRAAPPIIEADDYLSSSVGLEDREMEFRATRRGRRGVEPMPFVRERTHRELNRAEIMLDGRKRLPAWNVRGDLLRAVVNNQVVIVSGETGCGKTTQLPQFVLEEADASMMQCNIICTQPRRISAVSVATRVANERGEQVGDTVGYAVRLDQRRSAYTRLLYCTTGVLLRMMISDPALTHVTHIMVDEIHERGRDEDFLLIVLRDILPKRPDLRLVLMSATLNARLFSHYFGDAPVMHIPGFTHPVESLYLEDVLQLTGYTLVKRENDKRNHWRYQLYNPHKPLELKPEMFPDYPRHVQQSIARFNDDETLGPDLALVEALICHICCGKGAGKSPRVLTARDRHLGPMRPYKDMAPEGAVLVFLTGWEDIQDLMDALRKNPRLSRLEAQGKVQIMALHGQMPGASQKLIFDRPPPGVRKIVLATNLAETSVTIDDVVHVIDCGLAKEHRYDPLNKLSSLDTTWISKASARQRRGRAGRVQPGICYHLYPQLMYNKKMADYAAPEMLRTPLEELCLQVKSLEPIMGPTSIESILSRAMEPPDKRTIAIGVKMLQSIGAVDREENLTPLGKHLSELPIDPRLGKMLLMGATFQCLGPILTIAAGLSHKDPFSVPGTHKWAALEAKLALAGNTESDHVALVRAFEGWTRARARGMELDFCKEYFLSNATMNQIDILRRQYARILTDMGFVDRQTGWEAYNEYAADTYLVRAVLCSGLYPQIVAVNRDKAYGRVTYTFKDMDAADVDIHPMSVNHRRNEYKMPWMVFSNKIKTAKIYVRDSTPVCDLSLVVFGGHIDSEEGSGLLKMFDGYVMFTSDRLTATLIKGLRNELQALLQAKLVNPRLDIRTEGLEIIEGVRDLLQSSVSKGGFGHDMI</sequence>
<evidence type="ECO:0000256" key="1">
    <source>
        <dbReference type="ARBA" id="ARBA00012552"/>
    </source>
</evidence>
<evidence type="ECO:0000256" key="9">
    <source>
        <dbReference type="SAM" id="MobiDB-lite"/>
    </source>
</evidence>
<evidence type="ECO:0000256" key="2">
    <source>
        <dbReference type="ARBA" id="ARBA00022741"/>
    </source>
</evidence>
<dbReference type="GO" id="GO:0016787">
    <property type="term" value="F:hydrolase activity"/>
    <property type="evidence" value="ECO:0007669"/>
    <property type="project" value="UniProtKB-KW"/>
</dbReference>
<dbReference type="InterPro" id="IPR027417">
    <property type="entry name" value="P-loop_NTPase"/>
</dbReference>
<evidence type="ECO:0000256" key="5">
    <source>
        <dbReference type="ARBA" id="ARBA00022840"/>
    </source>
</evidence>
<dbReference type="InterPro" id="IPR048333">
    <property type="entry name" value="HA2_WH"/>
</dbReference>
<keyword evidence="5" id="KW-0067">ATP-binding</keyword>
<dbReference type="Pfam" id="PF04408">
    <property type="entry name" value="WHD_HA2"/>
    <property type="match status" value="1"/>
</dbReference>
<organism evidence="12 13">
    <name type="scientific">Klebsormidium nitens</name>
    <name type="common">Green alga</name>
    <name type="synonym">Ulothrix nitens</name>
    <dbReference type="NCBI Taxonomy" id="105231"/>
    <lineage>
        <taxon>Eukaryota</taxon>
        <taxon>Viridiplantae</taxon>
        <taxon>Streptophyta</taxon>
        <taxon>Klebsormidiophyceae</taxon>
        <taxon>Klebsormidiales</taxon>
        <taxon>Klebsormidiaceae</taxon>
        <taxon>Klebsormidium</taxon>
    </lineage>
</organism>
<dbReference type="SMART" id="SM00487">
    <property type="entry name" value="DEXDc"/>
    <property type="match status" value="1"/>
</dbReference>
<feature type="compositionally biased region" description="Acidic residues" evidence="9">
    <location>
        <begin position="324"/>
        <end position="341"/>
    </location>
</feature>
<feature type="region of interest" description="Disordered" evidence="9">
    <location>
        <begin position="235"/>
        <end position="298"/>
    </location>
</feature>
<keyword evidence="3" id="KW-0378">Hydrolase</keyword>
<evidence type="ECO:0000259" key="11">
    <source>
        <dbReference type="PROSITE" id="PS51194"/>
    </source>
</evidence>
<feature type="compositionally biased region" description="Polar residues" evidence="9">
    <location>
        <begin position="1"/>
        <end position="12"/>
    </location>
</feature>
<feature type="region of interest" description="Disordered" evidence="9">
    <location>
        <begin position="323"/>
        <end position="345"/>
    </location>
</feature>
<feature type="domain" description="Helicase ATP-binding" evidence="10">
    <location>
        <begin position="689"/>
        <end position="854"/>
    </location>
</feature>
<dbReference type="GO" id="GO:0003724">
    <property type="term" value="F:RNA helicase activity"/>
    <property type="evidence" value="ECO:0007669"/>
    <property type="project" value="UniProtKB-EC"/>
</dbReference>
<evidence type="ECO:0000256" key="3">
    <source>
        <dbReference type="ARBA" id="ARBA00022801"/>
    </source>
</evidence>
<dbReference type="Pfam" id="PF26026">
    <property type="entry name" value="RNA_hel_CTD"/>
    <property type="match status" value="1"/>
</dbReference>
<dbReference type="EC" id="3.6.4.13" evidence="1"/>
<evidence type="ECO:0000256" key="8">
    <source>
        <dbReference type="ARBA" id="ARBA00060772"/>
    </source>
</evidence>
<dbReference type="GO" id="GO:0005634">
    <property type="term" value="C:nucleus"/>
    <property type="evidence" value="ECO:0000318"/>
    <property type="project" value="GO_Central"/>
</dbReference>
<protein>
    <recommendedName>
        <fullName evidence="1">RNA helicase</fullName>
        <ecNumber evidence="1">3.6.4.13</ecNumber>
    </recommendedName>
</protein>
<dbReference type="PANTHER" id="PTHR18934">
    <property type="entry name" value="ATP-DEPENDENT RNA HELICASE"/>
    <property type="match status" value="1"/>
</dbReference>
<feature type="compositionally biased region" description="Basic and acidic residues" evidence="9">
    <location>
        <begin position="589"/>
        <end position="605"/>
    </location>
</feature>
<accession>A0A1Y1HQ68</accession>
<dbReference type="OrthoDB" id="5600252at2759"/>
<keyword evidence="13" id="KW-1185">Reference proteome</keyword>
<evidence type="ECO:0000313" key="13">
    <source>
        <dbReference type="Proteomes" id="UP000054558"/>
    </source>
</evidence>
<dbReference type="PROSITE" id="PS51194">
    <property type="entry name" value="HELICASE_CTER"/>
    <property type="match status" value="1"/>
</dbReference>
<dbReference type="PANTHER" id="PTHR18934:SF237">
    <property type="entry name" value="ATP-DEPENDENT DNA_RNA HELICASE DHX36"/>
    <property type="match status" value="1"/>
</dbReference>
<dbReference type="Gene3D" id="3.40.50.300">
    <property type="entry name" value="P-loop containing nucleotide triphosphate hydrolases"/>
    <property type="match status" value="2"/>
</dbReference>
<proteinExistence type="inferred from homology"/>
<dbReference type="STRING" id="105231.A0A1Y1HQ68"/>
<dbReference type="InterPro" id="IPR001650">
    <property type="entry name" value="Helicase_C-like"/>
</dbReference>
<feature type="region of interest" description="Disordered" evidence="9">
    <location>
        <begin position="137"/>
        <end position="220"/>
    </location>
</feature>
<gene>
    <name evidence="12" type="ORF">KFL_000170530</name>
</gene>
<comment type="similarity">
    <text evidence="8">Belongs to the DExH box helicase family.</text>
</comment>
<comment type="catalytic activity">
    <reaction evidence="7">
        <text>ATP + H2O = ADP + phosphate + H(+)</text>
        <dbReference type="Rhea" id="RHEA:13065"/>
        <dbReference type="ChEBI" id="CHEBI:15377"/>
        <dbReference type="ChEBI" id="CHEBI:15378"/>
        <dbReference type="ChEBI" id="CHEBI:30616"/>
        <dbReference type="ChEBI" id="CHEBI:43474"/>
        <dbReference type="ChEBI" id="CHEBI:456216"/>
        <dbReference type="EC" id="3.6.4.13"/>
    </reaction>
</comment>
<dbReference type="GO" id="GO:0005524">
    <property type="term" value="F:ATP binding"/>
    <property type="evidence" value="ECO:0007669"/>
    <property type="project" value="UniProtKB-KW"/>
</dbReference>
<dbReference type="SMART" id="SM00847">
    <property type="entry name" value="HA2"/>
    <property type="match status" value="1"/>
</dbReference>
<dbReference type="EMBL" id="DF236966">
    <property type="protein sequence ID" value="GAQ78707.1"/>
    <property type="molecule type" value="Genomic_DNA"/>
</dbReference>
<feature type="region of interest" description="Disordered" evidence="9">
    <location>
        <begin position="399"/>
        <end position="493"/>
    </location>
</feature>
<keyword evidence="2" id="KW-0547">Nucleotide-binding</keyword>
<dbReference type="CDD" id="cd18791">
    <property type="entry name" value="SF2_C_RHA"/>
    <property type="match status" value="1"/>
</dbReference>
<dbReference type="GO" id="GO:0004386">
    <property type="term" value="F:helicase activity"/>
    <property type="evidence" value="ECO:0000318"/>
    <property type="project" value="GO_Central"/>
</dbReference>
<dbReference type="Pfam" id="PF00270">
    <property type="entry name" value="DEAD"/>
    <property type="match status" value="1"/>
</dbReference>
<dbReference type="Pfam" id="PF21010">
    <property type="entry name" value="HA2_C"/>
    <property type="match status" value="1"/>
</dbReference>
<evidence type="ECO:0000256" key="4">
    <source>
        <dbReference type="ARBA" id="ARBA00022806"/>
    </source>
</evidence>
<dbReference type="InterPro" id="IPR011545">
    <property type="entry name" value="DEAD/DEAH_box_helicase_dom"/>
</dbReference>
<feature type="compositionally biased region" description="Low complexity" evidence="9">
    <location>
        <begin position="462"/>
        <end position="479"/>
    </location>
</feature>
<dbReference type="InterPro" id="IPR059023">
    <property type="entry name" value="RNA_hel_CTD"/>
</dbReference>
<evidence type="ECO:0000313" key="12">
    <source>
        <dbReference type="EMBL" id="GAQ78707.1"/>
    </source>
</evidence>
<dbReference type="FunFam" id="3.40.50.300:FF:000526">
    <property type="entry name" value="DExH-box ATP-dependent RNA helicase DExH3"/>
    <property type="match status" value="1"/>
</dbReference>
<dbReference type="GO" id="GO:0003723">
    <property type="term" value="F:RNA binding"/>
    <property type="evidence" value="ECO:0000318"/>
    <property type="project" value="GO_Central"/>
</dbReference>
<dbReference type="Proteomes" id="UP000054558">
    <property type="component" value="Unassembled WGS sequence"/>
</dbReference>
<dbReference type="SUPFAM" id="SSF52540">
    <property type="entry name" value="P-loop containing nucleoside triphosphate hydrolases"/>
    <property type="match status" value="1"/>
</dbReference>